<reference evidence="1 2" key="1">
    <citation type="journal article" date="2016" name="PLoS Pathog.">
        <title>Biosynthesis of antibiotic leucinostatins in bio-control fungus Purpureocillium lilacinum and their inhibition on phytophthora revealed by genome mining.</title>
        <authorList>
            <person name="Wang G."/>
            <person name="Liu Z."/>
            <person name="Lin R."/>
            <person name="Li E."/>
            <person name="Mao Z."/>
            <person name="Ling J."/>
            <person name="Yang Y."/>
            <person name="Yin W.B."/>
            <person name="Xie B."/>
        </authorList>
    </citation>
    <scope>NUCLEOTIDE SEQUENCE [LARGE SCALE GENOMIC DNA]</scope>
    <source>
        <strain evidence="1">170</strain>
    </source>
</reference>
<organism evidence="1 2">
    <name type="scientific">Pochonia chlamydosporia 170</name>
    <dbReference type="NCBI Taxonomy" id="1380566"/>
    <lineage>
        <taxon>Eukaryota</taxon>
        <taxon>Fungi</taxon>
        <taxon>Dikarya</taxon>
        <taxon>Ascomycota</taxon>
        <taxon>Pezizomycotina</taxon>
        <taxon>Sordariomycetes</taxon>
        <taxon>Hypocreomycetidae</taxon>
        <taxon>Hypocreales</taxon>
        <taxon>Clavicipitaceae</taxon>
        <taxon>Pochonia</taxon>
    </lineage>
</organism>
<dbReference type="Proteomes" id="UP000078397">
    <property type="component" value="Unassembled WGS sequence"/>
</dbReference>
<dbReference type="GeneID" id="28857508"/>
<dbReference type="RefSeq" id="XP_018144840.2">
    <property type="nucleotide sequence ID" value="XM_018293514.2"/>
</dbReference>
<dbReference type="AlphaFoldDB" id="A0A179FS13"/>
<evidence type="ECO:0000313" key="1">
    <source>
        <dbReference type="EMBL" id="OAQ67990.2"/>
    </source>
</evidence>
<protein>
    <submittedName>
        <fullName evidence="1">Uncharacterized protein</fullName>
    </submittedName>
</protein>
<proteinExistence type="predicted"/>
<dbReference type="KEGG" id="pchm:VFPPC_15761"/>
<name>A0A179FS13_METCM</name>
<evidence type="ECO:0000313" key="2">
    <source>
        <dbReference type="Proteomes" id="UP000078397"/>
    </source>
</evidence>
<gene>
    <name evidence="1" type="ORF">VFPPC_15761</name>
</gene>
<accession>A0A179FS13</accession>
<dbReference type="EMBL" id="LSBJ02000003">
    <property type="protein sequence ID" value="OAQ67990.2"/>
    <property type="molecule type" value="Genomic_DNA"/>
</dbReference>
<comment type="caution">
    <text evidence="1">The sequence shown here is derived from an EMBL/GenBank/DDBJ whole genome shotgun (WGS) entry which is preliminary data.</text>
</comment>
<sequence>MQMNQLHRPHVHPLLVSEDASVMERGPWWCTWDPEGVDESAHQARVESTHLRGKVARISLDQLQLHPPTPSERERAYRTPGTRLQTRVRQLVVHTAMI</sequence>
<keyword evidence="2" id="KW-1185">Reference proteome</keyword>